<dbReference type="Proteomes" id="UP000093000">
    <property type="component" value="Unassembled WGS sequence"/>
</dbReference>
<dbReference type="OrthoDB" id="428895at2759"/>
<proteinExistence type="predicted"/>
<dbReference type="EMBL" id="LUGH01000035">
    <property type="protein sequence ID" value="OBZ90743.1"/>
    <property type="molecule type" value="Genomic_DNA"/>
</dbReference>
<feature type="region of interest" description="Disordered" evidence="4">
    <location>
        <begin position="1"/>
        <end position="20"/>
    </location>
</feature>
<dbReference type="SMART" id="SM00248">
    <property type="entry name" value="ANK"/>
    <property type="match status" value="4"/>
</dbReference>
<keyword evidence="6" id="KW-1185">Reference proteome</keyword>
<evidence type="ECO:0000313" key="6">
    <source>
        <dbReference type="Proteomes" id="UP000093000"/>
    </source>
</evidence>
<dbReference type="Pfam" id="PF00023">
    <property type="entry name" value="Ank"/>
    <property type="match status" value="1"/>
</dbReference>
<name>A0A1C7NNN1_9FUNG</name>
<evidence type="ECO:0000256" key="4">
    <source>
        <dbReference type="SAM" id="MobiDB-lite"/>
    </source>
</evidence>
<dbReference type="PANTHER" id="PTHR24180:SF45">
    <property type="entry name" value="POLY [ADP-RIBOSE] POLYMERASE TANKYRASE"/>
    <property type="match status" value="1"/>
</dbReference>
<dbReference type="PROSITE" id="PS50297">
    <property type="entry name" value="ANK_REP_REGION"/>
    <property type="match status" value="1"/>
</dbReference>
<dbReference type="AlphaFoldDB" id="A0A1C7NNN1"/>
<dbReference type="STRING" id="101091.A0A1C7NNN1"/>
<dbReference type="Pfam" id="PF12796">
    <property type="entry name" value="Ank_2"/>
    <property type="match status" value="1"/>
</dbReference>
<evidence type="ECO:0000256" key="1">
    <source>
        <dbReference type="ARBA" id="ARBA00022737"/>
    </source>
</evidence>
<dbReference type="InterPro" id="IPR036770">
    <property type="entry name" value="Ankyrin_rpt-contain_sf"/>
</dbReference>
<dbReference type="InterPro" id="IPR002110">
    <property type="entry name" value="Ankyrin_rpt"/>
</dbReference>
<keyword evidence="1" id="KW-0677">Repeat</keyword>
<feature type="repeat" description="ANK" evidence="3">
    <location>
        <begin position="140"/>
        <end position="172"/>
    </location>
</feature>
<accession>A0A1C7NNN1</accession>
<keyword evidence="2 3" id="KW-0040">ANK repeat</keyword>
<dbReference type="InParanoid" id="A0A1C7NNN1"/>
<comment type="caution">
    <text evidence="5">The sequence shown here is derived from an EMBL/GenBank/DDBJ whole genome shotgun (WGS) entry which is preliminary data.</text>
</comment>
<dbReference type="SUPFAM" id="SSF48403">
    <property type="entry name" value="Ankyrin repeat"/>
    <property type="match status" value="2"/>
</dbReference>
<evidence type="ECO:0000256" key="3">
    <source>
        <dbReference type="PROSITE-ProRule" id="PRU00023"/>
    </source>
</evidence>
<reference evidence="5 6" key="1">
    <citation type="submission" date="2016-03" db="EMBL/GenBank/DDBJ databases">
        <title>Choanephora cucurbitarum.</title>
        <authorList>
            <person name="Min B."/>
            <person name="Park H."/>
            <person name="Park J.-H."/>
            <person name="Shin H.-D."/>
            <person name="Choi I.-G."/>
        </authorList>
    </citation>
    <scope>NUCLEOTIDE SEQUENCE [LARGE SCALE GENOMIC DNA]</scope>
    <source>
        <strain evidence="5 6">KUS-F28377</strain>
    </source>
</reference>
<dbReference type="PANTHER" id="PTHR24180">
    <property type="entry name" value="CYCLIN-DEPENDENT KINASE INHIBITOR 2C-RELATED"/>
    <property type="match status" value="1"/>
</dbReference>
<evidence type="ECO:0000313" key="5">
    <source>
        <dbReference type="EMBL" id="OBZ90743.1"/>
    </source>
</evidence>
<organism evidence="5 6">
    <name type="scientific">Choanephora cucurbitarum</name>
    <dbReference type="NCBI Taxonomy" id="101091"/>
    <lineage>
        <taxon>Eukaryota</taxon>
        <taxon>Fungi</taxon>
        <taxon>Fungi incertae sedis</taxon>
        <taxon>Mucoromycota</taxon>
        <taxon>Mucoromycotina</taxon>
        <taxon>Mucoromycetes</taxon>
        <taxon>Mucorales</taxon>
        <taxon>Mucorineae</taxon>
        <taxon>Choanephoraceae</taxon>
        <taxon>Choanephoroideae</taxon>
        <taxon>Choanephora</taxon>
    </lineage>
</organism>
<dbReference type="PROSITE" id="PS50088">
    <property type="entry name" value="ANK_REPEAT"/>
    <property type="match status" value="1"/>
</dbReference>
<protein>
    <submittedName>
        <fullName evidence="5">Uncharacterized protein</fullName>
    </submittedName>
</protein>
<dbReference type="Gene3D" id="1.25.40.20">
    <property type="entry name" value="Ankyrin repeat-containing domain"/>
    <property type="match status" value="2"/>
</dbReference>
<dbReference type="InterPro" id="IPR051637">
    <property type="entry name" value="Ank_repeat_dom-contain_49"/>
</dbReference>
<evidence type="ECO:0000256" key="2">
    <source>
        <dbReference type="ARBA" id="ARBA00023043"/>
    </source>
</evidence>
<sequence>MSTVAVVSPKSHHHATSKPCTSTSCCSPSRLWKTIQLLIQTNNRDEFRKLCGDSIKQPHVVRVILSSRLSNNPLVYKSTITIDRRLTDKFGKLTATDLNALELALLQKHEHLAYILLQTLRQHATPSESKQFLNHQWGKQGNTALHLAAFWGMSKLVRLMLDMEADPFVKNNRQLRPIDCTTHSDTIQLLEQKKTVTKRPSLLLRKAEETMMLSLGISEPEPVSQLFVPTKVDMDLSRLSPLSFSSSSSSSSASSFDSHCWTPPQSPVPSVEVIVEETQKETSADIQKEEQLVTKEEEEELTGNKEDLIIERPGCFPRQKPKRVRFEPKTMMMDACMRGDLEEMIELEDQVVLSDMRDLQNRSLLHIAMMHGHEHLVDYLHDKIDVNHGDKDGWTCLHYASALGLWRPLQFLLSVPNCDISARTNHGLRVEDCPDTDLGRRKCKILIDRTLKRINKKTSL</sequence>
<gene>
    <name evidence="5" type="ORF">A0J61_01196</name>
</gene>